<name>A0ABZ0JYE2_9GAMM</name>
<keyword evidence="2" id="KW-1185">Reference proteome</keyword>
<gene>
    <name evidence="1" type="ORF">RGE70_00275</name>
</gene>
<sequence>MTLPRPKFLFVPVSSAEGMGEYMRSLIVANEVKQRWPDADIRFILSRHAPYAATCPYPAVLLDDTPTKNIKAVNDFMSFHLPDVVIFDASGRRSQLVHAKKLGAKVIFISQHKRKRSRGMKVLRARVTDSHWVVQPQFAIGDIGWLERLKLRLIDKAEPEIIGPIFVNPSETRQARLLEQYSLTKGGYILLNAGSGGHQNHNGYVVEVFAQAAVSIFATTAIPCVIVYGPSYPGEVYTSEGVTAITSLNHASMIDLLDASKMAILSGGDTLLQAIALKKQTLSIAVARDQFFRVKMCKEKGLTSSCQPNAQQITDSLVKMIDGHNSESLQVALANCSCKNGLDMGMSIMSDLLNEPLPLKS</sequence>
<dbReference type="Proteomes" id="UP001529491">
    <property type="component" value="Chromosome"/>
</dbReference>
<accession>A0ABZ0JYE2</accession>
<reference evidence="1 2" key="1">
    <citation type="submission" date="2023-10" db="EMBL/GenBank/DDBJ databases">
        <title>Complete genome sequence of Shewanella sp. DAU334.</title>
        <authorList>
            <person name="Lee Y.-S."/>
            <person name="Jeong H.-R."/>
            <person name="Hwang E.-J."/>
            <person name="Choi Y.-L."/>
            <person name="Kim G.-D."/>
        </authorList>
    </citation>
    <scope>NUCLEOTIDE SEQUENCE [LARGE SCALE GENOMIC DNA]</scope>
    <source>
        <strain evidence="1 2">DAU334</strain>
    </source>
</reference>
<dbReference type="EMBL" id="CP136522">
    <property type="protein sequence ID" value="WOT05297.1"/>
    <property type="molecule type" value="Genomic_DNA"/>
</dbReference>
<proteinExistence type="predicted"/>
<dbReference type="RefSeq" id="WP_375087876.1">
    <property type="nucleotide sequence ID" value="NZ_CP136522.1"/>
</dbReference>
<dbReference type="Gene3D" id="3.40.50.2000">
    <property type="entry name" value="Glycogen Phosphorylase B"/>
    <property type="match status" value="1"/>
</dbReference>
<dbReference type="SUPFAM" id="SSF53756">
    <property type="entry name" value="UDP-Glycosyltransferase/glycogen phosphorylase"/>
    <property type="match status" value="1"/>
</dbReference>
<organism evidence="1 2">
    <name type="scientific">Shewanella youngdeokensis</name>
    <dbReference type="NCBI Taxonomy" id="2999068"/>
    <lineage>
        <taxon>Bacteria</taxon>
        <taxon>Pseudomonadati</taxon>
        <taxon>Pseudomonadota</taxon>
        <taxon>Gammaproteobacteria</taxon>
        <taxon>Alteromonadales</taxon>
        <taxon>Shewanellaceae</taxon>
        <taxon>Shewanella</taxon>
    </lineage>
</organism>
<evidence type="ECO:0000313" key="1">
    <source>
        <dbReference type="EMBL" id="WOT05297.1"/>
    </source>
</evidence>
<evidence type="ECO:0000313" key="2">
    <source>
        <dbReference type="Proteomes" id="UP001529491"/>
    </source>
</evidence>
<protein>
    <submittedName>
        <fullName evidence="1">Uncharacterized protein</fullName>
    </submittedName>
</protein>